<dbReference type="Proteomes" id="UP000011863">
    <property type="component" value="Chromosome"/>
</dbReference>
<evidence type="ECO:0000313" key="6">
    <source>
        <dbReference type="Proteomes" id="UP000011863"/>
    </source>
</evidence>
<protein>
    <recommendedName>
        <fullName evidence="7">DUF3048 domain-containing protein</fullName>
    </recommendedName>
</protein>
<dbReference type="InterPro" id="IPR021416">
    <property type="entry name" value="DUF3048_N"/>
</dbReference>
<dbReference type="AlphaFoldDB" id="A0A6C7EB46"/>
<evidence type="ECO:0008006" key="7">
    <source>
        <dbReference type="Google" id="ProtNLM"/>
    </source>
</evidence>
<keyword evidence="6" id="KW-1185">Reference proteome</keyword>
<evidence type="ECO:0000313" key="5">
    <source>
        <dbReference type="EMBL" id="BAN03222.1"/>
    </source>
</evidence>
<evidence type="ECO:0000259" key="4">
    <source>
        <dbReference type="Pfam" id="PF17479"/>
    </source>
</evidence>
<dbReference type="InterPro" id="IPR023158">
    <property type="entry name" value="YerB-like_sf"/>
</dbReference>
<dbReference type="Pfam" id="PF11258">
    <property type="entry name" value="DUF3048"/>
    <property type="match status" value="1"/>
</dbReference>
<feature type="domain" description="DUF3048" evidence="4">
    <location>
        <begin position="312"/>
        <end position="421"/>
    </location>
</feature>
<dbReference type="InterPro" id="IPR035328">
    <property type="entry name" value="DUF3048_C"/>
</dbReference>
<dbReference type="SUPFAM" id="SSF159774">
    <property type="entry name" value="YerB-like"/>
    <property type="match status" value="1"/>
</dbReference>
<proteinExistence type="predicted"/>
<dbReference type="KEGG" id="aym:YM304_29080"/>
<evidence type="ECO:0000256" key="2">
    <source>
        <dbReference type="SAM" id="Phobius"/>
    </source>
</evidence>
<reference evidence="5 6" key="1">
    <citation type="journal article" date="2013" name="Int. J. Syst. Evol. Microbiol.">
        <title>Ilumatobacter nonamiense sp. nov. and Ilumatobacter coccineum sp. nov., isolated from seashore sand.</title>
        <authorList>
            <person name="Matsumoto A."/>
            <person name="Kasai H."/>
            <person name="Matsuo Y."/>
            <person name="Shizuri Y."/>
            <person name="Ichikawa N."/>
            <person name="Fujita N."/>
            <person name="Omura S."/>
            <person name="Takahashi Y."/>
        </authorList>
    </citation>
    <scope>NUCLEOTIDE SEQUENCE [LARGE SCALE GENOMIC DNA]</scope>
    <source>
        <strain evidence="6">NBRC 103263 / KCTC 29153 / YM16-304</strain>
    </source>
</reference>
<feature type="domain" description="DUF3048" evidence="3">
    <location>
        <begin position="142"/>
        <end position="276"/>
    </location>
</feature>
<keyword evidence="2" id="KW-0812">Transmembrane</keyword>
<feature type="transmembrane region" description="Helical" evidence="2">
    <location>
        <begin position="35"/>
        <end position="55"/>
    </location>
</feature>
<dbReference type="Pfam" id="PF17479">
    <property type="entry name" value="DUF3048_C"/>
    <property type="match status" value="1"/>
</dbReference>
<evidence type="ECO:0000256" key="1">
    <source>
        <dbReference type="SAM" id="MobiDB-lite"/>
    </source>
</evidence>
<gene>
    <name evidence="5" type="ORF">YM304_29080</name>
</gene>
<keyword evidence="2" id="KW-0472">Membrane</keyword>
<dbReference type="Gene3D" id="3.50.90.10">
    <property type="entry name" value="YerB-like"/>
    <property type="match status" value="1"/>
</dbReference>
<evidence type="ECO:0000259" key="3">
    <source>
        <dbReference type="Pfam" id="PF11258"/>
    </source>
</evidence>
<organism evidence="5 6">
    <name type="scientific">Ilumatobacter coccineus (strain NBRC 103263 / KCTC 29153 / YM16-304)</name>
    <dbReference type="NCBI Taxonomy" id="1313172"/>
    <lineage>
        <taxon>Bacteria</taxon>
        <taxon>Bacillati</taxon>
        <taxon>Actinomycetota</taxon>
        <taxon>Acidimicrobiia</taxon>
        <taxon>Acidimicrobiales</taxon>
        <taxon>Ilumatobacteraceae</taxon>
        <taxon>Ilumatobacter</taxon>
    </lineage>
</organism>
<feature type="region of interest" description="Disordered" evidence="1">
    <location>
        <begin position="1"/>
        <end position="29"/>
    </location>
</feature>
<keyword evidence="2" id="KW-1133">Transmembrane helix</keyword>
<sequence length="427" mass="45135">MAVPSSGVELGNDASTANPSGDDGQSEPNFTRRRLAVGGALLGTVALLVGGLVWLTGGDGDGDDAVVLATTVPQTTTTSTTVAPTTTTTTVPPTTTTTTTTSTTTTSSTTTTMAPVTTLLENGVPVWPPYETLPPLDGIAALTGTPADDALAASPIIAVKVDNVGSARPQWGLDLADVIIEENVEQATRFVALFHTRLPDRAGPVRSARTGDLDLFASMNRPILAWSGGNRGVTNWIESAARSQVLVNFTAQKSPCYNRNSSRSAPHNLQLNPSCALDNVADAGPARSLWPIVDDWSAPEYFITSPDASFDVQMDGNRAGWVWDADAGLYRRSQNGRAHVSASGAQISMNNVVEMYVFHAPSPVDARSPNPVTIGRGRAVIHRNGVAIEAIWARRTAQDPFTFADEATGEWIPLDVGTTFVELVRDR</sequence>
<name>A0A6C7EB46_ILUCY</name>
<dbReference type="EMBL" id="AP012057">
    <property type="protein sequence ID" value="BAN03222.1"/>
    <property type="molecule type" value="Genomic_DNA"/>
</dbReference>
<accession>A0A6C7EB46</accession>
<feature type="region of interest" description="Disordered" evidence="1">
    <location>
        <begin position="78"/>
        <end position="110"/>
    </location>
</feature>